<reference evidence="1" key="1">
    <citation type="submission" date="2021-08" db="EMBL/GenBank/DDBJ databases">
        <title>WGS assembly of Ceratopteris richardii.</title>
        <authorList>
            <person name="Marchant D.B."/>
            <person name="Chen G."/>
            <person name="Jenkins J."/>
            <person name="Shu S."/>
            <person name="Leebens-Mack J."/>
            <person name="Grimwood J."/>
            <person name="Schmutz J."/>
            <person name="Soltis P."/>
            <person name="Soltis D."/>
            <person name="Chen Z.-H."/>
        </authorList>
    </citation>
    <scope>NUCLEOTIDE SEQUENCE</scope>
    <source>
        <strain evidence="1">Whitten #5841</strain>
        <tissue evidence="1">Leaf</tissue>
    </source>
</reference>
<comment type="caution">
    <text evidence="1">The sequence shown here is derived from an EMBL/GenBank/DDBJ whole genome shotgun (WGS) entry which is preliminary data.</text>
</comment>
<dbReference type="AlphaFoldDB" id="A0A8T2RNA3"/>
<dbReference type="EMBL" id="CM035430">
    <property type="protein sequence ID" value="KAH7297979.1"/>
    <property type="molecule type" value="Genomic_DNA"/>
</dbReference>
<gene>
    <name evidence="1" type="ORF">KP509_25G021800</name>
</gene>
<protein>
    <submittedName>
        <fullName evidence="1">Uncharacterized protein</fullName>
    </submittedName>
</protein>
<keyword evidence="2" id="KW-1185">Reference proteome</keyword>
<proteinExistence type="predicted"/>
<evidence type="ECO:0000313" key="2">
    <source>
        <dbReference type="Proteomes" id="UP000825935"/>
    </source>
</evidence>
<accession>A0A8T2RNA3</accession>
<dbReference type="Proteomes" id="UP000825935">
    <property type="component" value="Chromosome 25"/>
</dbReference>
<organism evidence="1 2">
    <name type="scientific">Ceratopteris richardii</name>
    <name type="common">Triangle waterfern</name>
    <dbReference type="NCBI Taxonomy" id="49495"/>
    <lineage>
        <taxon>Eukaryota</taxon>
        <taxon>Viridiplantae</taxon>
        <taxon>Streptophyta</taxon>
        <taxon>Embryophyta</taxon>
        <taxon>Tracheophyta</taxon>
        <taxon>Polypodiopsida</taxon>
        <taxon>Polypodiidae</taxon>
        <taxon>Polypodiales</taxon>
        <taxon>Pteridineae</taxon>
        <taxon>Pteridaceae</taxon>
        <taxon>Parkerioideae</taxon>
        <taxon>Ceratopteris</taxon>
    </lineage>
</organism>
<sequence length="85" mass="9894">MPELVCMDVDHSFQCPSPVYNLQTFNYAMRIERACSTTGMPSWLHNAFTGKWTDSLTEKIMSLAHVFGQLSAWKCHRFSNESYRR</sequence>
<name>A0A8T2RNA3_CERRI</name>
<evidence type="ECO:0000313" key="1">
    <source>
        <dbReference type="EMBL" id="KAH7297979.1"/>
    </source>
</evidence>